<sequence length="454" mass="46604">MRARSAKAIVGAITAIGLLLTASGCGSTAQSDGDTETKSDIHFYGSDGNMANSFGEALKDSPAVLAGMKGTTPLTPLSEDFKRRVRSIDASLTDFNYAGEAYDAVVVAALAAEAGKSVESASIAKQLIGVTTGENVCDTIAACLTAAKSGKDFKYRGISLRRSGFTDAGEPSSAMYGVLNFGRNNTIDEAKTEFVGAGDEKTENKTAPPPAAGGNKGGGKGPALKFGLLLPKTGALAFQGPPMFAAAKLAVKEINEAGGVLGQQVLVEEGDDGTNPDTAKATVERLISANVQVIIGAGASGVSKAVIPRVAQAGKVMISPSATSDELTKFDDKGLFFRTSPPDFLQAKAIADIIMRDGHTKVAIIARDDSYGSGLSEGVRSDLTAAGIKPPNMLVLKYEAKDTYDPKADATKLFTPIAGQIKSFGATAILLVGFDESALVIKALVAAGIKAPTA</sequence>
<dbReference type="OrthoDB" id="7337537at2"/>
<evidence type="ECO:0000259" key="5">
    <source>
        <dbReference type="Pfam" id="PF13458"/>
    </source>
</evidence>
<evidence type="ECO:0000256" key="1">
    <source>
        <dbReference type="ARBA" id="ARBA00010062"/>
    </source>
</evidence>
<feature type="signal peptide" evidence="4">
    <location>
        <begin position="1"/>
        <end position="29"/>
    </location>
</feature>
<keyword evidence="7" id="KW-1185">Reference proteome</keyword>
<dbReference type="AlphaFoldDB" id="A0A9Q9IJM1"/>
<evidence type="ECO:0000313" key="7">
    <source>
        <dbReference type="Proteomes" id="UP001058003"/>
    </source>
</evidence>
<proteinExistence type="inferred from homology"/>
<dbReference type="RefSeq" id="WP_033360578.1">
    <property type="nucleotide sequence ID" value="NZ_CP073767.1"/>
</dbReference>
<organism evidence="6 7">
    <name type="scientific">Dactylosporangium aurantiacum</name>
    <dbReference type="NCBI Taxonomy" id="35754"/>
    <lineage>
        <taxon>Bacteria</taxon>
        <taxon>Bacillati</taxon>
        <taxon>Actinomycetota</taxon>
        <taxon>Actinomycetes</taxon>
        <taxon>Micromonosporales</taxon>
        <taxon>Micromonosporaceae</taxon>
        <taxon>Dactylosporangium</taxon>
    </lineage>
</organism>
<evidence type="ECO:0000256" key="4">
    <source>
        <dbReference type="SAM" id="SignalP"/>
    </source>
</evidence>
<dbReference type="EMBL" id="CP073767">
    <property type="protein sequence ID" value="UWZ54589.1"/>
    <property type="molecule type" value="Genomic_DNA"/>
</dbReference>
<protein>
    <submittedName>
        <fullName evidence="6">ABC transporter substrate-binding protein</fullName>
    </submittedName>
</protein>
<dbReference type="SUPFAM" id="SSF53822">
    <property type="entry name" value="Periplasmic binding protein-like I"/>
    <property type="match status" value="2"/>
</dbReference>
<dbReference type="PROSITE" id="PS51257">
    <property type="entry name" value="PROKAR_LIPOPROTEIN"/>
    <property type="match status" value="1"/>
</dbReference>
<feature type="chain" id="PRO_5040165459" evidence="4">
    <location>
        <begin position="30"/>
        <end position="454"/>
    </location>
</feature>
<dbReference type="Proteomes" id="UP001058003">
    <property type="component" value="Chromosome"/>
</dbReference>
<dbReference type="InterPro" id="IPR028081">
    <property type="entry name" value="Leu-bd"/>
</dbReference>
<dbReference type="PANTHER" id="PTHR30483">
    <property type="entry name" value="LEUCINE-SPECIFIC-BINDING PROTEIN"/>
    <property type="match status" value="1"/>
</dbReference>
<accession>A0A9Q9IJM1</accession>
<feature type="region of interest" description="Disordered" evidence="3">
    <location>
        <begin position="196"/>
        <end position="219"/>
    </location>
</feature>
<evidence type="ECO:0000313" key="6">
    <source>
        <dbReference type="EMBL" id="UWZ54589.1"/>
    </source>
</evidence>
<gene>
    <name evidence="6" type="ORF">Daura_50645</name>
</gene>
<name>A0A9Q9IJM1_9ACTN</name>
<dbReference type="InterPro" id="IPR051010">
    <property type="entry name" value="BCAA_transport"/>
</dbReference>
<comment type="similarity">
    <text evidence="1">Belongs to the leucine-binding protein family.</text>
</comment>
<dbReference type="Gene3D" id="3.40.50.2300">
    <property type="match status" value="1"/>
</dbReference>
<feature type="domain" description="Leucine-binding protein" evidence="5">
    <location>
        <begin position="224"/>
        <end position="451"/>
    </location>
</feature>
<evidence type="ECO:0000256" key="2">
    <source>
        <dbReference type="ARBA" id="ARBA00022729"/>
    </source>
</evidence>
<dbReference type="InterPro" id="IPR028082">
    <property type="entry name" value="Peripla_BP_I"/>
</dbReference>
<dbReference type="Pfam" id="PF13458">
    <property type="entry name" value="Peripla_BP_6"/>
    <property type="match status" value="1"/>
</dbReference>
<reference evidence="6" key="1">
    <citation type="submission" date="2021-04" db="EMBL/GenBank/DDBJ databases">
        <title>Dactylosporangium aurantiacum NRRL B-8018 full assembly.</title>
        <authorList>
            <person name="Hartkoorn R.C."/>
            <person name="Beaudoing E."/>
            <person name="Hot D."/>
        </authorList>
    </citation>
    <scope>NUCLEOTIDE SEQUENCE</scope>
    <source>
        <strain evidence="6">NRRL B-8018</strain>
    </source>
</reference>
<dbReference type="KEGG" id="daur:Daura_50645"/>
<evidence type="ECO:0000256" key="3">
    <source>
        <dbReference type="SAM" id="MobiDB-lite"/>
    </source>
</evidence>
<keyword evidence="2 4" id="KW-0732">Signal</keyword>
<dbReference type="PANTHER" id="PTHR30483:SF6">
    <property type="entry name" value="PERIPLASMIC BINDING PROTEIN OF ABC TRANSPORTER FOR NATURAL AMINO ACIDS"/>
    <property type="match status" value="1"/>
</dbReference>